<dbReference type="RefSeq" id="WP_108892254.1">
    <property type="nucleotide sequence ID" value="NZ_ONZF01000001.1"/>
</dbReference>
<dbReference type="InterPro" id="IPR000073">
    <property type="entry name" value="AB_hydrolase_1"/>
</dbReference>
<dbReference type="PROSITE" id="PS51257">
    <property type="entry name" value="PROKAR_LIPOPROTEIN"/>
    <property type="match status" value="1"/>
</dbReference>
<dbReference type="PANTHER" id="PTHR43689">
    <property type="entry name" value="HYDROLASE"/>
    <property type="match status" value="1"/>
</dbReference>
<name>A0A2R8BQB9_9RHOB</name>
<dbReference type="AlphaFoldDB" id="A0A2R8BQB9"/>
<dbReference type="InterPro" id="IPR029058">
    <property type="entry name" value="AB_hydrolase_fold"/>
</dbReference>
<dbReference type="GO" id="GO:0018786">
    <property type="term" value="F:haloalkane dehalogenase activity"/>
    <property type="evidence" value="ECO:0007669"/>
    <property type="project" value="UniProtKB-EC"/>
</dbReference>
<accession>A0A2R8BQB9</accession>
<protein>
    <submittedName>
        <fullName evidence="2">Haloalkane dehalogenase 2</fullName>
        <ecNumber evidence="2">3.8.1.5</ecNumber>
    </submittedName>
</protein>
<dbReference type="Proteomes" id="UP000244912">
    <property type="component" value="Unassembled WGS sequence"/>
</dbReference>
<sequence length="326" mass="34710">MTSKKSVLSASLLLLLVAGCGVVVDRRAEARAETSERMYPPIGQFVEVRGRRVHYVQAGEGPDLVLIHGASGNLRDWTFDFVDRIAHRYRVTVFDRPGLGYTDPDPVYTGALDARAEGPEAQAAFLHEAATQIGIDQAIVLGHSFGGSVAMAWALNHDPAAVVVVSGATQPWPGGLGFMYQLTGTSVGGATVVPLISAFVPRGLVKSAIGSVFAPQKPPEGYEEYVGAGLTLRTRSFRTNAQQVKTLRPHLVRMSQVYGTLDLPVEIVHGTADDVVPIDIHSERLAEQVPGANLVALDGIGHMPQHAATDAVIAAIDRAAERAGLR</sequence>
<evidence type="ECO:0000313" key="3">
    <source>
        <dbReference type="Proteomes" id="UP000244912"/>
    </source>
</evidence>
<dbReference type="PANTHER" id="PTHR43689:SF8">
    <property type="entry name" value="ALPHA_BETA-HYDROLASES SUPERFAMILY PROTEIN"/>
    <property type="match status" value="1"/>
</dbReference>
<dbReference type="Gene3D" id="3.40.50.1820">
    <property type="entry name" value="alpha/beta hydrolase"/>
    <property type="match status" value="1"/>
</dbReference>
<reference evidence="2 3" key="1">
    <citation type="submission" date="2018-03" db="EMBL/GenBank/DDBJ databases">
        <authorList>
            <person name="Keele B.F."/>
        </authorList>
    </citation>
    <scope>NUCLEOTIDE SEQUENCE [LARGE SCALE GENOMIC DNA]</scope>
    <source>
        <strain evidence="2 3">CECT 8504</strain>
    </source>
</reference>
<dbReference type="SUPFAM" id="SSF53474">
    <property type="entry name" value="alpha/beta-Hydrolases"/>
    <property type="match status" value="1"/>
</dbReference>
<dbReference type="Pfam" id="PF12697">
    <property type="entry name" value="Abhydrolase_6"/>
    <property type="match status" value="1"/>
</dbReference>
<organism evidence="2 3">
    <name type="scientific">Palleronia abyssalis</name>
    <dbReference type="NCBI Taxonomy" id="1501240"/>
    <lineage>
        <taxon>Bacteria</taxon>
        <taxon>Pseudomonadati</taxon>
        <taxon>Pseudomonadota</taxon>
        <taxon>Alphaproteobacteria</taxon>
        <taxon>Rhodobacterales</taxon>
        <taxon>Roseobacteraceae</taxon>
        <taxon>Palleronia</taxon>
    </lineage>
</organism>
<dbReference type="EMBL" id="ONZF01000001">
    <property type="protein sequence ID" value="SPJ22350.1"/>
    <property type="molecule type" value="Genomic_DNA"/>
</dbReference>
<dbReference type="OrthoDB" id="9815441at2"/>
<evidence type="ECO:0000259" key="1">
    <source>
        <dbReference type="Pfam" id="PF12697"/>
    </source>
</evidence>
<feature type="domain" description="AB hydrolase-1" evidence="1">
    <location>
        <begin position="64"/>
        <end position="315"/>
    </location>
</feature>
<keyword evidence="3" id="KW-1185">Reference proteome</keyword>
<dbReference type="PRINTS" id="PR00111">
    <property type="entry name" value="ABHYDROLASE"/>
</dbReference>
<proteinExistence type="predicted"/>
<keyword evidence="2" id="KW-0378">Hydrolase</keyword>
<dbReference type="EC" id="3.8.1.5" evidence="2"/>
<evidence type="ECO:0000313" key="2">
    <source>
        <dbReference type="EMBL" id="SPJ22350.1"/>
    </source>
</evidence>
<gene>
    <name evidence="2" type="primary">dhmA2</name>
    <name evidence="2" type="ORF">PAA8504_00141</name>
</gene>